<dbReference type="Gene3D" id="1.10.1900.20">
    <property type="entry name" value="Ribosomal protein L20"/>
    <property type="match status" value="1"/>
</dbReference>
<dbReference type="FunFam" id="1.10.1900.20:FF:000001">
    <property type="entry name" value="50S ribosomal protein L20"/>
    <property type="match status" value="1"/>
</dbReference>
<evidence type="ECO:0000256" key="8">
    <source>
        <dbReference type="RuleBase" id="RU000560"/>
    </source>
</evidence>
<dbReference type="AlphaFoldDB" id="H9UHB3"/>
<dbReference type="GO" id="GO:0005840">
    <property type="term" value="C:ribosome"/>
    <property type="evidence" value="ECO:0007669"/>
    <property type="project" value="UniProtKB-KW"/>
</dbReference>
<dbReference type="GO" id="GO:0006412">
    <property type="term" value="P:translation"/>
    <property type="evidence" value="ECO:0007669"/>
    <property type="project" value="InterPro"/>
</dbReference>
<dbReference type="InterPro" id="IPR049946">
    <property type="entry name" value="RIBOSOMAL_L20_CS"/>
</dbReference>
<dbReference type="PATRIC" id="fig|889378.3.peg.816"/>
<dbReference type="Gene3D" id="6.10.160.10">
    <property type="match status" value="1"/>
</dbReference>
<gene>
    <name evidence="7" type="primary">rplT</name>
    <name evidence="9" type="ordered locus">Spiaf_0812</name>
</gene>
<dbReference type="GO" id="GO:0019843">
    <property type="term" value="F:rRNA binding"/>
    <property type="evidence" value="ECO:0007669"/>
    <property type="project" value="UniProtKB-UniRule"/>
</dbReference>
<dbReference type="InterPro" id="IPR005813">
    <property type="entry name" value="Ribosomal_bL20"/>
</dbReference>
<dbReference type="HAMAP" id="MF_00382">
    <property type="entry name" value="Ribosomal_bL20"/>
    <property type="match status" value="1"/>
</dbReference>
<evidence type="ECO:0000256" key="2">
    <source>
        <dbReference type="ARBA" id="ARBA00022730"/>
    </source>
</evidence>
<evidence type="ECO:0000256" key="3">
    <source>
        <dbReference type="ARBA" id="ARBA00022884"/>
    </source>
</evidence>
<keyword evidence="4 7" id="KW-0689">Ribosomal protein</keyword>
<evidence type="ECO:0000256" key="6">
    <source>
        <dbReference type="ARBA" id="ARBA00035172"/>
    </source>
</evidence>
<keyword evidence="10" id="KW-1185">Reference proteome</keyword>
<keyword evidence="2 7" id="KW-0699">rRNA-binding</keyword>
<keyword evidence="3 7" id="KW-0694">RNA-binding</keyword>
<name>H9UHB3_SPIAZ</name>
<dbReference type="Pfam" id="PF00453">
    <property type="entry name" value="Ribosomal_L20"/>
    <property type="match status" value="1"/>
</dbReference>
<accession>H9UHB3</accession>
<reference evidence="10" key="1">
    <citation type="journal article" date="2013" name="Stand. Genomic Sci.">
        <title>Complete genome sequence of the halophilic bacterium Spirochaeta africana type strain (Z-7692(T)) from the alkaline Lake Magadi in the East African Rift.</title>
        <authorList>
            <person name="Liolos K."/>
            <person name="Abt B."/>
            <person name="Scheuner C."/>
            <person name="Teshima H."/>
            <person name="Held B."/>
            <person name="Lapidus A."/>
            <person name="Nolan M."/>
            <person name="Lucas S."/>
            <person name="Deshpande S."/>
            <person name="Cheng J.F."/>
            <person name="Tapia R."/>
            <person name="Goodwin L.A."/>
            <person name="Pitluck S."/>
            <person name="Pagani I."/>
            <person name="Ivanova N."/>
            <person name="Mavromatis K."/>
            <person name="Mikhailova N."/>
            <person name="Huntemann M."/>
            <person name="Pati A."/>
            <person name="Chen A."/>
            <person name="Palaniappan K."/>
            <person name="Land M."/>
            <person name="Rohde M."/>
            <person name="Tindall B.J."/>
            <person name="Detter J.C."/>
            <person name="Goker M."/>
            <person name="Bristow J."/>
            <person name="Eisen J.A."/>
            <person name="Markowitz V."/>
            <person name="Hugenholtz P."/>
            <person name="Woyke T."/>
            <person name="Klenk H.P."/>
            <person name="Kyrpides N.C."/>
        </authorList>
    </citation>
    <scope>NUCLEOTIDE SEQUENCE</scope>
    <source>
        <strain evidence="10">ATCC 700263 / DSM 8902 / Z-7692</strain>
    </source>
</reference>
<organism evidence="9 10">
    <name type="scientific">Spirochaeta africana (strain ATCC 700263 / DSM 8902 / Z-7692)</name>
    <dbReference type="NCBI Taxonomy" id="889378"/>
    <lineage>
        <taxon>Bacteria</taxon>
        <taxon>Pseudomonadati</taxon>
        <taxon>Spirochaetota</taxon>
        <taxon>Spirochaetia</taxon>
        <taxon>Spirochaetales</taxon>
        <taxon>Spirochaetaceae</taxon>
        <taxon>Spirochaeta</taxon>
    </lineage>
</organism>
<dbReference type="SUPFAM" id="SSF74731">
    <property type="entry name" value="Ribosomal protein L20"/>
    <property type="match status" value="1"/>
</dbReference>
<evidence type="ECO:0000256" key="7">
    <source>
        <dbReference type="HAMAP-Rule" id="MF_00382"/>
    </source>
</evidence>
<sequence>MARAVDGTRRKDRREAILKQAKGYWGRRSKLHRTAKDAVAKGLTYAYRDRKVRKRDFRRLWITRISAACRNEGMSYSRFINGLNKAEVSINRKVISNLAIEDPQAFQELVAVAKKGLGEKA</sequence>
<proteinExistence type="inferred from homology"/>
<dbReference type="EMBL" id="CP003282">
    <property type="protein sequence ID" value="AFG36906.1"/>
    <property type="molecule type" value="Genomic_DNA"/>
</dbReference>
<dbReference type="Proteomes" id="UP000007383">
    <property type="component" value="Chromosome"/>
</dbReference>
<dbReference type="GO" id="GO:0000027">
    <property type="term" value="P:ribosomal large subunit assembly"/>
    <property type="evidence" value="ECO:0007669"/>
    <property type="project" value="UniProtKB-UniRule"/>
</dbReference>
<dbReference type="PROSITE" id="PS00937">
    <property type="entry name" value="RIBOSOMAL_L20"/>
    <property type="match status" value="1"/>
</dbReference>
<dbReference type="GO" id="GO:0003735">
    <property type="term" value="F:structural constituent of ribosome"/>
    <property type="evidence" value="ECO:0007669"/>
    <property type="project" value="InterPro"/>
</dbReference>
<evidence type="ECO:0000256" key="4">
    <source>
        <dbReference type="ARBA" id="ARBA00022980"/>
    </source>
</evidence>
<dbReference type="HOGENOM" id="CLU_123265_0_1_12"/>
<dbReference type="GO" id="GO:1990904">
    <property type="term" value="C:ribonucleoprotein complex"/>
    <property type="evidence" value="ECO:0007669"/>
    <property type="project" value="UniProtKB-KW"/>
</dbReference>
<evidence type="ECO:0000256" key="1">
    <source>
        <dbReference type="ARBA" id="ARBA00007698"/>
    </source>
</evidence>
<evidence type="ECO:0000256" key="5">
    <source>
        <dbReference type="ARBA" id="ARBA00023274"/>
    </source>
</evidence>
<dbReference type="CDD" id="cd07026">
    <property type="entry name" value="Ribosomal_L20"/>
    <property type="match status" value="1"/>
</dbReference>
<keyword evidence="5 7" id="KW-0687">Ribonucleoprotein</keyword>
<dbReference type="OrthoDB" id="9808966at2"/>
<dbReference type="eggNOG" id="COG0292">
    <property type="taxonomic scope" value="Bacteria"/>
</dbReference>
<comment type="similarity">
    <text evidence="1 7 8">Belongs to the bacterial ribosomal protein bL20 family.</text>
</comment>
<comment type="function">
    <text evidence="7 8">Binds directly to 23S ribosomal RNA and is necessary for the in vitro assembly process of the 50S ribosomal subunit. It is not involved in the protein synthesizing functions of that subunit.</text>
</comment>
<dbReference type="PRINTS" id="PR00062">
    <property type="entry name" value="RIBOSOMALL20"/>
</dbReference>
<dbReference type="STRING" id="889378.Spiaf_0812"/>
<evidence type="ECO:0000313" key="10">
    <source>
        <dbReference type="Proteomes" id="UP000007383"/>
    </source>
</evidence>
<dbReference type="KEGG" id="sfc:Spiaf_0812"/>
<dbReference type="PANTHER" id="PTHR10986">
    <property type="entry name" value="39S RIBOSOMAL PROTEIN L20"/>
    <property type="match status" value="1"/>
</dbReference>
<protein>
    <recommendedName>
        <fullName evidence="6 7">Large ribosomal subunit protein bL20</fullName>
    </recommendedName>
</protein>
<dbReference type="InterPro" id="IPR035566">
    <property type="entry name" value="Ribosomal_protein_bL20_C"/>
</dbReference>
<dbReference type="NCBIfam" id="TIGR01032">
    <property type="entry name" value="rplT_bact"/>
    <property type="match status" value="1"/>
</dbReference>
<dbReference type="RefSeq" id="WP_014454903.1">
    <property type="nucleotide sequence ID" value="NC_017098.1"/>
</dbReference>
<evidence type="ECO:0000313" key="9">
    <source>
        <dbReference type="EMBL" id="AFG36906.1"/>
    </source>
</evidence>